<proteinExistence type="predicted"/>
<dbReference type="Proteomes" id="UP000252915">
    <property type="component" value="Unassembled WGS sequence"/>
</dbReference>
<gene>
    <name evidence="1" type="ORF">DBW92_02190</name>
</gene>
<accession>A0A368C5J2</accession>
<dbReference type="InterPro" id="IPR007079">
    <property type="entry name" value="SuccinylArg_d-Hdrlase_AstB"/>
</dbReference>
<evidence type="ECO:0000313" key="2">
    <source>
        <dbReference type="Proteomes" id="UP000252915"/>
    </source>
</evidence>
<organism evidence="1 2">
    <name type="scientific">SAR86 cluster bacterium</name>
    <dbReference type="NCBI Taxonomy" id="2030880"/>
    <lineage>
        <taxon>Bacteria</taxon>
        <taxon>Pseudomonadati</taxon>
        <taxon>Pseudomonadota</taxon>
        <taxon>Gammaproteobacteria</taxon>
        <taxon>SAR86 cluster</taxon>
    </lineage>
</organism>
<dbReference type="InterPro" id="IPR037031">
    <property type="entry name" value="AstB_sf"/>
</dbReference>
<dbReference type="EMBL" id="QOPI01000008">
    <property type="protein sequence ID" value="RCL44840.1"/>
    <property type="molecule type" value="Genomic_DNA"/>
</dbReference>
<dbReference type="Gene3D" id="3.75.10.20">
    <property type="entry name" value="Succinylarginine dihydrolase"/>
    <property type="match status" value="1"/>
</dbReference>
<dbReference type="GO" id="GO:0006525">
    <property type="term" value="P:arginine metabolic process"/>
    <property type="evidence" value="ECO:0007669"/>
    <property type="project" value="InterPro"/>
</dbReference>
<dbReference type="GO" id="GO:0009015">
    <property type="term" value="F:N-succinylarginine dihydrolase activity"/>
    <property type="evidence" value="ECO:0007669"/>
    <property type="project" value="InterPro"/>
</dbReference>
<feature type="non-terminal residue" evidence="1">
    <location>
        <position position="1"/>
    </location>
</feature>
<reference evidence="1 2" key="1">
    <citation type="journal article" date="2018" name="Microbiome">
        <title>Fine metagenomic profile of the Mediterranean stratified and mixed water columns revealed by assembly and recruitment.</title>
        <authorList>
            <person name="Haro-Moreno J.M."/>
            <person name="Lopez-Perez M."/>
            <person name="De La Torre J.R."/>
            <person name="Picazo A."/>
            <person name="Camacho A."/>
            <person name="Rodriguez-Valera F."/>
        </authorList>
    </citation>
    <scope>NUCLEOTIDE SEQUENCE [LARGE SCALE GENOMIC DNA]</scope>
    <source>
        <strain evidence="1">MED-G78</strain>
    </source>
</reference>
<evidence type="ECO:0000313" key="1">
    <source>
        <dbReference type="EMBL" id="RCL44840.1"/>
    </source>
</evidence>
<protein>
    <submittedName>
        <fullName evidence="1">Succinylarginine dihydrolase</fullName>
    </submittedName>
</protein>
<name>A0A368C5J2_9GAMM</name>
<dbReference type="Pfam" id="PF04996">
    <property type="entry name" value="AstB"/>
    <property type="match status" value="1"/>
</dbReference>
<dbReference type="SUPFAM" id="SSF55909">
    <property type="entry name" value="Pentein"/>
    <property type="match status" value="1"/>
</dbReference>
<keyword evidence="1" id="KW-0378">Hydrolase</keyword>
<comment type="caution">
    <text evidence="1">The sequence shown here is derived from an EMBL/GenBank/DDBJ whole genome shotgun (WGS) entry which is preliminary data.</text>
</comment>
<sequence>ETPIKDLRYIDIKQSMMNGGGPACLRFKIVVTEEEFNNINSDFILNDNLILKLEDLIQSSYRDAIEIDDLEDPDLISESFEILDNLTQIFNTGSIYSFQK</sequence>
<dbReference type="AlphaFoldDB" id="A0A368C5J2"/>